<name>A0A0D9ZHJ4_9ORYZ</name>
<feature type="compositionally biased region" description="Polar residues" evidence="1">
    <location>
        <begin position="71"/>
        <end position="81"/>
    </location>
</feature>
<evidence type="ECO:0000256" key="1">
    <source>
        <dbReference type="SAM" id="MobiDB-lite"/>
    </source>
</evidence>
<dbReference type="HOGENOM" id="CLU_1680643_0_0_1"/>
<proteinExistence type="predicted"/>
<feature type="region of interest" description="Disordered" evidence="1">
    <location>
        <begin position="132"/>
        <end position="157"/>
    </location>
</feature>
<reference evidence="2" key="2">
    <citation type="submission" date="2018-05" db="EMBL/GenBank/DDBJ databases">
        <title>OgluRS3 (Oryza glumaepatula Reference Sequence Version 3).</title>
        <authorList>
            <person name="Zhang J."/>
            <person name="Kudrna D."/>
            <person name="Lee S."/>
            <person name="Talag J."/>
            <person name="Welchert J."/>
            <person name="Wing R.A."/>
        </authorList>
    </citation>
    <scope>NUCLEOTIDE SEQUENCE [LARGE SCALE GENOMIC DNA]</scope>
</reference>
<sequence length="157" mass="16863">MARAALQPAAEANNSRDDKRSPHRVTHRLIFTPAPAPGNDRGPDPTYPRGKKTASSPGPIGAGRTPGKLSAPSNAGRSSIAKQDVLYARREVGRKYCIPNKKKLGDDQNSEGVADITNPRVVCNARTNCARTPETRGHDEEEVLSQGGHRATIDPLH</sequence>
<reference evidence="2" key="1">
    <citation type="submission" date="2015-04" db="UniProtKB">
        <authorList>
            <consortium name="EnsemblPlants"/>
        </authorList>
    </citation>
    <scope>IDENTIFICATION</scope>
</reference>
<dbReference type="Proteomes" id="UP000026961">
    <property type="component" value="Chromosome 4"/>
</dbReference>
<keyword evidence="3" id="KW-1185">Reference proteome</keyword>
<accession>A0A0D9ZHJ4</accession>
<feature type="region of interest" description="Disordered" evidence="1">
    <location>
        <begin position="1"/>
        <end position="82"/>
    </location>
</feature>
<dbReference type="AlphaFoldDB" id="A0A0D9ZHJ4"/>
<organism evidence="2">
    <name type="scientific">Oryza glumipatula</name>
    <dbReference type="NCBI Taxonomy" id="40148"/>
    <lineage>
        <taxon>Eukaryota</taxon>
        <taxon>Viridiplantae</taxon>
        <taxon>Streptophyta</taxon>
        <taxon>Embryophyta</taxon>
        <taxon>Tracheophyta</taxon>
        <taxon>Spermatophyta</taxon>
        <taxon>Magnoliopsida</taxon>
        <taxon>Liliopsida</taxon>
        <taxon>Poales</taxon>
        <taxon>Poaceae</taxon>
        <taxon>BOP clade</taxon>
        <taxon>Oryzoideae</taxon>
        <taxon>Oryzeae</taxon>
        <taxon>Oryzinae</taxon>
        <taxon>Oryza</taxon>
    </lineage>
</organism>
<dbReference type="EnsemblPlants" id="OGLUM04G03720.1">
    <property type="protein sequence ID" value="OGLUM04G03720.1"/>
    <property type="gene ID" value="OGLUM04G03720"/>
</dbReference>
<protein>
    <submittedName>
        <fullName evidence="2">Uncharacterized protein</fullName>
    </submittedName>
</protein>
<evidence type="ECO:0000313" key="3">
    <source>
        <dbReference type="Proteomes" id="UP000026961"/>
    </source>
</evidence>
<dbReference type="Gramene" id="OGLUM04G03720.1">
    <property type="protein sequence ID" value="OGLUM04G03720.1"/>
    <property type="gene ID" value="OGLUM04G03720"/>
</dbReference>
<evidence type="ECO:0000313" key="2">
    <source>
        <dbReference type="EnsemblPlants" id="OGLUM04G03720.1"/>
    </source>
</evidence>